<dbReference type="Proteomes" id="UP000053237">
    <property type="component" value="Unassembled WGS sequence"/>
</dbReference>
<organism evidence="1 2">
    <name type="scientific">Albugo candida</name>
    <dbReference type="NCBI Taxonomy" id="65357"/>
    <lineage>
        <taxon>Eukaryota</taxon>
        <taxon>Sar</taxon>
        <taxon>Stramenopiles</taxon>
        <taxon>Oomycota</taxon>
        <taxon>Peronosporomycetes</taxon>
        <taxon>Albuginales</taxon>
        <taxon>Albuginaceae</taxon>
        <taxon>Albugo</taxon>
    </lineage>
</organism>
<dbReference type="AlphaFoldDB" id="A0A024GQ16"/>
<dbReference type="InParanoid" id="A0A024GQ16"/>
<evidence type="ECO:0000313" key="1">
    <source>
        <dbReference type="EMBL" id="CCI48884.1"/>
    </source>
</evidence>
<keyword evidence="2" id="KW-1185">Reference proteome</keyword>
<proteinExistence type="predicted"/>
<name>A0A024GQ16_9STRA</name>
<protein>
    <submittedName>
        <fullName evidence="1">Uncharacterized protein</fullName>
    </submittedName>
</protein>
<sequence>MRKRGGNQLIFRELTPVKSVMKYMRTCKPIEVYIVDKDFETSSFHIKRSQEDSLPRQRGCQQHLLNDSSVTTKKILTTCVTSPENAPSLIIICHYEW</sequence>
<reference evidence="1 2" key="1">
    <citation type="submission" date="2012-05" db="EMBL/GenBank/DDBJ databases">
        <title>Recombination and specialization in a pathogen metapopulation.</title>
        <authorList>
            <person name="Gardiner A."/>
            <person name="Kemen E."/>
            <person name="Schultz-Larsen T."/>
            <person name="MacLean D."/>
            <person name="Van Oosterhout C."/>
            <person name="Jones J.D.G."/>
        </authorList>
    </citation>
    <scope>NUCLEOTIDE SEQUENCE [LARGE SCALE GENOMIC DNA]</scope>
    <source>
        <strain evidence="1 2">Ac Nc2</strain>
    </source>
</reference>
<gene>
    <name evidence="1" type="ORF">BN9_100930</name>
</gene>
<comment type="caution">
    <text evidence="1">The sequence shown here is derived from an EMBL/GenBank/DDBJ whole genome shotgun (WGS) entry which is preliminary data.</text>
</comment>
<dbReference type="EMBL" id="CAIX01000254">
    <property type="protein sequence ID" value="CCI48884.1"/>
    <property type="molecule type" value="Genomic_DNA"/>
</dbReference>
<accession>A0A024GQ16</accession>
<evidence type="ECO:0000313" key="2">
    <source>
        <dbReference type="Proteomes" id="UP000053237"/>
    </source>
</evidence>